<evidence type="ECO:0000313" key="7">
    <source>
        <dbReference type="EMBL" id="VDI66595.1"/>
    </source>
</evidence>
<dbReference type="PANTHER" id="PTHR12917:SF1">
    <property type="entry name" value="AT13091P"/>
    <property type="match status" value="1"/>
</dbReference>
<proteinExistence type="inferred from homology"/>
<keyword evidence="3" id="KW-0064">Aspartyl protease</keyword>
<dbReference type="InterPro" id="IPR001995">
    <property type="entry name" value="Peptidase_A2_cat"/>
</dbReference>
<dbReference type="PROSITE" id="PS50175">
    <property type="entry name" value="ASP_PROT_RETROV"/>
    <property type="match status" value="1"/>
</dbReference>
<feature type="region of interest" description="Disordered" evidence="5">
    <location>
        <begin position="358"/>
        <end position="409"/>
    </location>
</feature>
<reference evidence="7" key="1">
    <citation type="submission" date="2018-11" db="EMBL/GenBank/DDBJ databases">
        <authorList>
            <person name="Alioto T."/>
            <person name="Alioto T."/>
        </authorList>
    </citation>
    <scope>NUCLEOTIDE SEQUENCE</scope>
</reference>
<dbReference type="InterPro" id="IPR021109">
    <property type="entry name" value="Peptidase_aspartic_dom_sf"/>
</dbReference>
<evidence type="ECO:0000256" key="5">
    <source>
        <dbReference type="SAM" id="MobiDB-lite"/>
    </source>
</evidence>
<feature type="domain" description="Peptidase A2" evidence="6">
    <location>
        <begin position="28"/>
        <end position="106"/>
    </location>
</feature>
<sequence>MNNDRKPNVSIVDEAGMYIAVHKNNKDAKFLVDTGATLSIISSSFYYQLNNKPILEECNKQITSANGGFLTVKGKGTFNVRIGDTFFQVEAVVADIRADGILGLDFLKDNDCVIDVVAKKLIVSGKDYPVQFEGKLGCYRIVAAETISIPPESEMVISCVVCVPKGQTMKHFEGIVEPLENKLEQNGPLVARTLVNTDDQVPIRLMNLCKEVQIIHKGTSIGQVHEVISISDQKQHNADPEISLRPDLQNLLEKSSKHLNSDQERQLRELILRYKESFAETDKDLGRTTLVKHKINTGDAPAFKEPPRRTPVHLQCELDKNIDEMLEKDILEGESVEPLESPETLSDINEEIVEREPEVLEHVESGPIEGEEQHTLEEGPRENIGTSSNFSNWSGRRRQPPVWMKDYSD</sequence>
<evidence type="ECO:0000256" key="1">
    <source>
        <dbReference type="ARBA" id="ARBA00009136"/>
    </source>
</evidence>
<keyword evidence="2" id="KW-0645">Protease</keyword>
<dbReference type="AlphaFoldDB" id="A0A8B6GNH7"/>
<dbReference type="Pfam" id="PF13975">
    <property type="entry name" value="gag-asp_proteas"/>
    <property type="match status" value="1"/>
</dbReference>
<dbReference type="OrthoDB" id="6156608at2759"/>
<keyword evidence="4" id="KW-0378">Hydrolase</keyword>
<keyword evidence="8" id="KW-1185">Reference proteome</keyword>
<feature type="compositionally biased region" description="Basic and acidic residues" evidence="5">
    <location>
        <begin position="371"/>
        <end position="381"/>
    </location>
</feature>
<feature type="compositionally biased region" description="Polar residues" evidence="5">
    <location>
        <begin position="384"/>
        <end position="394"/>
    </location>
</feature>
<dbReference type="InterPro" id="IPR001969">
    <property type="entry name" value="Aspartic_peptidase_AS"/>
</dbReference>
<accession>A0A8B6GNH7</accession>
<dbReference type="Gene3D" id="2.40.70.10">
    <property type="entry name" value="Acid Proteases"/>
    <property type="match status" value="1"/>
</dbReference>
<dbReference type="PROSITE" id="PS00141">
    <property type="entry name" value="ASP_PROTEASE"/>
    <property type="match status" value="1"/>
</dbReference>
<dbReference type="Proteomes" id="UP000596742">
    <property type="component" value="Unassembled WGS sequence"/>
</dbReference>
<protein>
    <recommendedName>
        <fullName evidence="6">Peptidase A2 domain-containing protein</fullName>
    </recommendedName>
</protein>
<dbReference type="EMBL" id="UYJE01008720">
    <property type="protein sequence ID" value="VDI66595.1"/>
    <property type="molecule type" value="Genomic_DNA"/>
</dbReference>
<evidence type="ECO:0000259" key="6">
    <source>
        <dbReference type="PROSITE" id="PS50175"/>
    </source>
</evidence>
<evidence type="ECO:0000256" key="4">
    <source>
        <dbReference type="ARBA" id="ARBA00022801"/>
    </source>
</evidence>
<dbReference type="GO" id="GO:0004190">
    <property type="term" value="F:aspartic-type endopeptidase activity"/>
    <property type="evidence" value="ECO:0007669"/>
    <property type="project" value="UniProtKB-KW"/>
</dbReference>
<dbReference type="CDD" id="cd00303">
    <property type="entry name" value="retropepsin_like"/>
    <property type="match status" value="1"/>
</dbReference>
<organism evidence="7 8">
    <name type="scientific">Mytilus galloprovincialis</name>
    <name type="common">Mediterranean mussel</name>
    <dbReference type="NCBI Taxonomy" id="29158"/>
    <lineage>
        <taxon>Eukaryota</taxon>
        <taxon>Metazoa</taxon>
        <taxon>Spiralia</taxon>
        <taxon>Lophotrochozoa</taxon>
        <taxon>Mollusca</taxon>
        <taxon>Bivalvia</taxon>
        <taxon>Autobranchia</taxon>
        <taxon>Pteriomorphia</taxon>
        <taxon>Mytilida</taxon>
        <taxon>Mytiloidea</taxon>
        <taxon>Mytilidae</taxon>
        <taxon>Mytilinae</taxon>
        <taxon>Mytilus</taxon>
    </lineage>
</organism>
<name>A0A8B6GNH7_MYTGA</name>
<dbReference type="PANTHER" id="PTHR12917">
    <property type="entry name" value="ASPARTYL PROTEASE DDI-RELATED"/>
    <property type="match status" value="1"/>
</dbReference>
<evidence type="ECO:0000256" key="2">
    <source>
        <dbReference type="ARBA" id="ARBA00022670"/>
    </source>
</evidence>
<evidence type="ECO:0000313" key="8">
    <source>
        <dbReference type="Proteomes" id="UP000596742"/>
    </source>
</evidence>
<comment type="caution">
    <text evidence="7">The sequence shown here is derived from an EMBL/GenBank/DDBJ whole genome shotgun (WGS) entry which is preliminary data.</text>
</comment>
<comment type="similarity">
    <text evidence="1">Belongs to the DDI1 family.</text>
</comment>
<dbReference type="SUPFAM" id="SSF50630">
    <property type="entry name" value="Acid proteases"/>
    <property type="match status" value="1"/>
</dbReference>
<gene>
    <name evidence="7" type="ORF">MGAL_10B063043</name>
</gene>
<evidence type="ECO:0000256" key="3">
    <source>
        <dbReference type="ARBA" id="ARBA00022750"/>
    </source>
</evidence>
<dbReference type="GO" id="GO:0006508">
    <property type="term" value="P:proteolysis"/>
    <property type="evidence" value="ECO:0007669"/>
    <property type="project" value="UniProtKB-KW"/>
</dbReference>